<feature type="transmembrane region" description="Helical" evidence="8">
    <location>
        <begin position="78"/>
        <end position="100"/>
    </location>
</feature>
<keyword evidence="1" id="KW-1003">Cell membrane</keyword>
<organism evidence="9 10">
    <name type="scientific">Clostridium omnivorum</name>
    <dbReference type="NCBI Taxonomy" id="1604902"/>
    <lineage>
        <taxon>Bacteria</taxon>
        <taxon>Bacillati</taxon>
        <taxon>Bacillota</taxon>
        <taxon>Clostridia</taxon>
        <taxon>Eubacteriales</taxon>
        <taxon>Clostridiaceae</taxon>
        <taxon>Clostridium</taxon>
    </lineage>
</organism>
<dbReference type="Proteomes" id="UP001208567">
    <property type="component" value="Unassembled WGS sequence"/>
</dbReference>
<evidence type="ECO:0000256" key="2">
    <source>
        <dbReference type="ARBA" id="ARBA00022654"/>
    </source>
</evidence>
<evidence type="ECO:0000313" key="9">
    <source>
        <dbReference type="EMBL" id="GLC30509.1"/>
    </source>
</evidence>
<keyword evidence="4 8" id="KW-0812">Transmembrane</keyword>
<comment type="caution">
    <text evidence="9">The sequence shown here is derived from an EMBL/GenBank/DDBJ whole genome shotgun (WGS) entry which is preliminary data.</text>
</comment>
<keyword evidence="2" id="KW-0673">Quorum sensing</keyword>
<gene>
    <name evidence="9" type="ORF">bsdE14_19190</name>
</gene>
<name>A0ABQ5N5K4_9CLOT</name>
<evidence type="ECO:0000256" key="6">
    <source>
        <dbReference type="ARBA" id="ARBA00022989"/>
    </source>
</evidence>
<evidence type="ECO:0000313" key="10">
    <source>
        <dbReference type="Proteomes" id="UP001208567"/>
    </source>
</evidence>
<keyword evidence="3" id="KW-0645">Protease</keyword>
<evidence type="ECO:0000256" key="8">
    <source>
        <dbReference type="SAM" id="Phobius"/>
    </source>
</evidence>
<evidence type="ECO:0000256" key="7">
    <source>
        <dbReference type="ARBA" id="ARBA00023136"/>
    </source>
</evidence>
<evidence type="ECO:0000256" key="1">
    <source>
        <dbReference type="ARBA" id="ARBA00022475"/>
    </source>
</evidence>
<evidence type="ECO:0000256" key="3">
    <source>
        <dbReference type="ARBA" id="ARBA00022670"/>
    </source>
</evidence>
<dbReference type="SMART" id="SM00793">
    <property type="entry name" value="AgrB"/>
    <property type="match status" value="1"/>
</dbReference>
<sequence>MEKLTNNIADKVAAELKLDNDNKEVISYGMFAVIHIALSIILVIIFGLIFHVTIEALIVCFAGAILRKYSGGAHANSPGNCAAIGTIICIGLSLFFSAIIGPVITSSVLILLGMCIFGVSYYFIYKLAPVDSAAKPIKSKEKKARMKKGSIFVLCIYIVVVIINVAINIFSRDKRFLVYSLCVYGGVVWQVFTLTKLGHSTVNKIDSFLNNILRIIKKGEVQ</sequence>
<protein>
    <submittedName>
        <fullName evidence="9">Accessory gene regulator protein B</fullName>
    </submittedName>
</protein>
<dbReference type="InterPro" id="IPR006741">
    <property type="entry name" value="AgrB"/>
</dbReference>
<dbReference type="RefSeq" id="WP_264849773.1">
    <property type="nucleotide sequence ID" value="NZ_BRXR01000001.1"/>
</dbReference>
<accession>A0ABQ5N5K4</accession>
<dbReference type="Pfam" id="PF04647">
    <property type="entry name" value="AgrB"/>
    <property type="match status" value="1"/>
</dbReference>
<dbReference type="EMBL" id="BRXR01000001">
    <property type="protein sequence ID" value="GLC30509.1"/>
    <property type="molecule type" value="Genomic_DNA"/>
</dbReference>
<feature type="transmembrane region" description="Helical" evidence="8">
    <location>
        <begin position="106"/>
        <end position="128"/>
    </location>
</feature>
<keyword evidence="6 8" id="KW-1133">Transmembrane helix</keyword>
<keyword evidence="10" id="KW-1185">Reference proteome</keyword>
<feature type="transmembrane region" description="Helical" evidence="8">
    <location>
        <begin position="33"/>
        <end position="66"/>
    </location>
</feature>
<reference evidence="9 10" key="1">
    <citation type="journal article" date="2024" name="Int. J. Syst. Evol. Microbiol.">
        <title>Clostridium omnivorum sp. nov., isolated from anoxic soil under the treatment of reductive soil disinfestation.</title>
        <authorList>
            <person name="Ueki A."/>
            <person name="Tonouchi A."/>
            <person name="Kaku N."/>
            <person name="Honma S."/>
            <person name="Ueki K."/>
        </authorList>
    </citation>
    <scope>NUCLEOTIDE SEQUENCE [LARGE SCALE GENOMIC DNA]</scope>
    <source>
        <strain evidence="9 10">E14</strain>
    </source>
</reference>
<feature type="transmembrane region" description="Helical" evidence="8">
    <location>
        <begin position="176"/>
        <end position="195"/>
    </location>
</feature>
<keyword evidence="7 8" id="KW-0472">Membrane</keyword>
<feature type="transmembrane region" description="Helical" evidence="8">
    <location>
        <begin position="149"/>
        <end position="170"/>
    </location>
</feature>
<keyword evidence="5" id="KW-0378">Hydrolase</keyword>
<evidence type="ECO:0000256" key="5">
    <source>
        <dbReference type="ARBA" id="ARBA00022801"/>
    </source>
</evidence>
<evidence type="ECO:0000256" key="4">
    <source>
        <dbReference type="ARBA" id="ARBA00022692"/>
    </source>
</evidence>
<proteinExistence type="predicted"/>